<dbReference type="Proteomes" id="UP001066276">
    <property type="component" value="Chromosome 6"/>
</dbReference>
<keyword evidence="11" id="KW-0007">Acetylation</keyword>
<comment type="catalytic activity">
    <reaction evidence="17">
        <text>decanoyl-CoA + (R)-carnitine = O-decanoyl-(R)-carnitine + CoA</text>
        <dbReference type="Rhea" id="RHEA:44828"/>
        <dbReference type="ChEBI" id="CHEBI:16347"/>
        <dbReference type="ChEBI" id="CHEBI:28717"/>
        <dbReference type="ChEBI" id="CHEBI:57287"/>
        <dbReference type="ChEBI" id="CHEBI:61430"/>
    </reaction>
    <physiologicalReaction direction="left-to-right" evidence="17">
        <dbReference type="Rhea" id="RHEA:44829"/>
    </physiologicalReaction>
</comment>
<evidence type="ECO:0000256" key="14">
    <source>
        <dbReference type="ARBA" id="ARBA00023136"/>
    </source>
</evidence>
<protein>
    <recommendedName>
        <fullName evidence="33">Carnitine O-acetyltransferase</fullName>
        <ecNumber evidence="31">2.3.1.137</ecNumber>
        <ecNumber evidence="32">2.3.1.7</ecNumber>
    </recommendedName>
    <alternativeName>
        <fullName evidence="34">Carnitine acetyltransferase</fullName>
    </alternativeName>
</protein>
<reference evidence="36" key="1">
    <citation type="journal article" date="2022" name="bioRxiv">
        <title>Sequencing and chromosome-scale assembly of the giantPleurodeles waltlgenome.</title>
        <authorList>
            <person name="Brown T."/>
            <person name="Elewa A."/>
            <person name="Iarovenko S."/>
            <person name="Subramanian E."/>
            <person name="Araus A.J."/>
            <person name="Petzold A."/>
            <person name="Susuki M."/>
            <person name="Suzuki K.-i.T."/>
            <person name="Hayashi T."/>
            <person name="Toyoda A."/>
            <person name="Oliveira C."/>
            <person name="Osipova E."/>
            <person name="Leigh N.D."/>
            <person name="Simon A."/>
            <person name="Yun M.H."/>
        </authorList>
    </citation>
    <scope>NUCLEOTIDE SEQUENCE</scope>
    <source>
        <strain evidence="36">20211129_DDA</strain>
        <tissue evidence="36">Liver</tissue>
    </source>
</reference>
<dbReference type="InterPro" id="IPR039551">
    <property type="entry name" value="Cho/carn_acyl_trans"/>
</dbReference>
<evidence type="ECO:0000256" key="5">
    <source>
        <dbReference type="ARBA" id="ARBA00011245"/>
    </source>
</evidence>
<evidence type="ECO:0000256" key="21">
    <source>
        <dbReference type="ARBA" id="ARBA00051087"/>
    </source>
</evidence>
<evidence type="ECO:0000256" key="19">
    <source>
        <dbReference type="ARBA" id="ARBA00050851"/>
    </source>
</evidence>
<dbReference type="GO" id="GO:0004092">
    <property type="term" value="F:carnitine O-acetyltransferase activity"/>
    <property type="evidence" value="ECO:0007669"/>
    <property type="project" value="UniProtKB-EC"/>
</dbReference>
<keyword evidence="7" id="KW-0808">Transferase</keyword>
<dbReference type="InterPro" id="IPR023213">
    <property type="entry name" value="CAT-like_dom_sf"/>
</dbReference>
<comment type="catalytic activity">
    <reaction evidence="26">
        <text>hexanoyl-CoA + (R)-carnitine = O-hexanoyl-(R)-carnitine + CoA</text>
        <dbReference type="Rhea" id="RHEA:44972"/>
        <dbReference type="ChEBI" id="CHEBI:16347"/>
        <dbReference type="ChEBI" id="CHEBI:57287"/>
        <dbReference type="ChEBI" id="CHEBI:62620"/>
        <dbReference type="ChEBI" id="CHEBI:84834"/>
    </reaction>
    <physiologicalReaction direction="left-to-right" evidence="26">
        <dbReference type="Rhea" id="RHEA:44973"/>
    </physiologicalReaction>
</comment>
<evidence type="ECO:0000313" key="36">
    <source>
        <dbReference type="EMBL" id="KAJ1134535.1"/>
    </source>
</evidence>
<gene>
    <name evidence="36" type="ORF">NDU88_000986</name>
</gene>
<keyword evidence="16" id="KW-0012">Acyltransferase</keyword>
<accession>A0AAV7Q2Z5</accession>
<dbReference type="FunFam" id="3.30.559.70:FF:000002">
    <property type="entry name" value="Carnitine O-acetyltransferase"/>
    <property type="match status" value="1"/>
</dbReference>
<keyword evidence="12" id="KW-0443">Lipid metabolism</keyword>
<name>A0AAV7Q2Z5_PLEWA</name>
<keyword evidence="37" id="KW-1185">Reference proteome</keyword>
<evidence type="ECO:0000256" key="11">
    <source>
        <dbReference type="ARBA" id="ARBA00022990"/>
    </source>
</evidence>
<evidence type="ECO:0000256" key="8">
    <source>
        <dbReference type="ARBA" id="ARBA00022792"/>
    </source>
</evidence>
<dbReference type="EMBL" id="JANPWB010000010">
    <property type="protein sequence ID" value="KAJ1134535.1"/>
    <property type="molecule type" value="Genomic_DNA"/>
</dbReference>
<evidence type="ECO:0000256" key="28">
    <source>
        <dbReference type="ARBA" id="ARBA00052568"/>
    </source>
</evidence>
<dbReference type="GO" id="GO:0019254">
    <property type="term" value="P:carnitine metabolic process, CoA-linked"/>
    <property type="evidence" value="ECO:0007669"/>
    <property type="project" value="TreeGrafter"/>
</dbReference>
<keyword evidence="9" id="KW-0256">Endoplasmic reticulum</keyword>
<evidence type="ECO:0000256" key="34">
    <source>
        <dbReference type="ARBA" id="ARBA00079830"/>
    </source>
</evidence>
<dbReference type="InterPro" id="IPR042231">
    <property type="entry name" value="Cho/carn_acyl_trans_2"/>
</dbReference>
<dbReference type="PROSITE" id="PS00439">
    <property type="entry name" value="ACYLTRANSF_C_1"/>
    <property type="match status" value="1"/>
</dbReference>
<comment type="catalytic activity">
    <reaction evidence="19">
        <text>butanoyl-CoA + (R)-carnitine = O-butanoyl-(R)-carnitine + CoA</text>
        <dbReference type="Rhea" id="RHEA:44980"/>
        <dbReference type="ChEBI" id="CHEBI:16347"/>
        <dbReference type="ChEBI" id="CHEBI:21949"/>
        <dbReference type="ChEBI" id="CHEBI:57287"/>
        <dbReference type="ChEBI" id="CHEBI:57371"/>
    </reaction>
    <physiologicalReaction direction="left-to-right" evidence="19">
        <dbReference type="Rhea" id="RHEA:44981"/>
    </physiologicalReaction>
</comment>
<sequence>MRWIPRFCSPACRMLLTCNKRTLPLCQVPLNQCLYSTFPLPRQPVPPLTQTMDRYLHALEPLVSPEELELTRKMVEEFRRPGGVGQALQAKLEKRASKLENWLTEWWQQSQYLESRLPLAVHSSPAVVLPKQDYNTWRGQLRFAAKLIAGMLDFKAKVDRHTLLAEYMRGRPLCLDQYNKIFSSCRVPGPKHDSVLLCSRSRRPPTHVTVVRNYQFFQLDVYNSDGTPLTVDQIELQLLQIRNNSWKTDKEPLGILTSDHRRTWGQAYTTLMKDKLNRDSVRAIQRSIFTVCLDASVLKMAEGKYSSGMAAQMLHGGGSYSNSGNRWFDKTLQFIVGEDGSCGLIYEAATAEGPPVATILDHVLEYCKSPDSIRSPMTRLPMPKKLYFYITPEIKRDIEHAKQNLDILINDLDIICFTYRGFGKDFVKKNALSTDSFLQMSLQLAYYRMYGCLNATCETASLRMFHLGRTETIRSASQEALEMVQAMDDPGKQAEEKLALLRKAVHAHSAYTDQALQGQAIDRHLLGLKLQAIEEGSRVPEIFMDTSYAVANHWIVSTGQVAARTDCVMCYGPMVPDGYAVCYNPLQEHVNFSVSAFNCCDDTNAAKLARGLEKALDDMKNLLLPSNSPSAPSL</sequence>
<comment type="catalytic activity">
    <reaction evidence="23">
        <text>2,6-dimethylheptanoyl-CoA + (R)-carnitine = O-2,6-dimethylheptanoyl-(R)-carnitine + CoA</text>
        <dbReference type="Rhea" id="RHEA:45004"/>
        <dbReference type="ChEBI" id="CHEBI:16347"/>
        <dbReference type="ChEBI" id="CHEBI:57287"/>
        <dbReference type="ChEBI" id="CHEBI:84843"/>
        <dbReference type="ChEBI" id="CHEBI:84847"/>
    </reaction>
    <physiologicalReaction direction="left-to-right" evidence="23">
        <dbReference type="Rhea" id="RHEA:45005"/>
    </physiologicalReaction>
</comment>
<evidence type="ECO:0000256" key="22">
    <source>
        <dbReference type="ARBA" id="ARBA00051518"/>
    </source>
</evidence>
<comment type="subcellular location">
    <subcellularLocation>
        <location evidence="1">Endoplasmic reticulum</location>
    </subcellularLocation>
    <subcellularLocation>
        <location evidence="3">Mitochondrion inner membrane</location>
        <topology evidence="3">Peripheral membrane protein</topology>
        <orientation evidence="3">Matrix side</orientation>
    </subcellularLocation>
    <subcellularLocation>
        <location evidence="2">Peroxisome</location>
    </subcellularLocation>
</comment>
<evidence type="ECO:0000256" key="30">
    <source>
        <dbReference type="ARBA" id="ARBA00058613"/>
    </source>
</evidence>
<dbReference type="InterPro" id="IPR000542">
    <property type="entry name" value="Carn_acyl_trans"/>
</dbReference>
<keyword evidence="8" id="KW-0999">Mitochondrion inner membrane</keyword>
<dbReference type="PANTHER" id="PTHR22589:SF47">
    <property type="entry name" value="CHOLINE_CARNITINE ACYLTRANSFERASE DOMAIN-CONTAINING PROTEIN"/>
    <property type="match status" value="1"/>
</dbReference>
<dbReference type="GO" id="GO:0005777">
    <property type="term" value="C:peroxisome"/>
    <property type="evidence" value="ECO:0007669"/>
    <property type="project" value="UniProtKB-SubCell"/>
</dbReference>
<evidence type="ECO:0000256" key="32">
    <source>
        <dbReference type="ARBA" id="ARBA00066910"/>
    </source>
</evidence>
<comment type="catalytic activity">
    <reaction evidence="24">
        <text>3-methylbutanoyl-CoA + (R)-carnitine = O-3-methylbutanoyl-(R)-carnitine + CoA</text>
        <dbReference type="Rhea" id="RHEA:44984"/>
        <dbReference type="ChEBI" id="CHEBI:16347"/>
        <dbReference type="ChEBI" id="CHEBI:57287"/>
        <dbReference type="ChEBI" id="CHEBI:57345"/>
        <dbReference type="ChEBI" id="CHEBI:70819"/>
    </reaction>
    <physiologicalReaction direction="left-to-right" evidence="24">
        <dbReference type="Rhea" id="RHEA:44985"/>
    </physiologicalReaction>
</comment>
<keyword evidence="13" id="KW-0496">Mitochondrion</keyword>
<evidence type="ECO:0000256" key="18">
    <source>
        <dbReference type="ARBA" id="ARBA00050207"/>
    </source>
</evidence>
<dbReference type="GO" id="GO:0006631">
    <property type="term" value="P:fatty acid metabolic process"/>
    <property type="evidence" value="ECO:0007669"/>
    <property type="project" value="UniProtKB-KW"/>
</dbReference>
<dbReference type="Pfam" id="PF00755">
    <property type="entry name" value="Carn_acyltransf"/>
    <property type="match status" value="1"/>
</dbReference>
<dbReference type="GO" id="GO:0005743">
    <property type="term" value="C:mitochondrial inner membrane"/>
    <property type="evidence" value="ECO:0007669"/>
    <property type="project" value="UniProtKB-SubCell"/>
</dbReference>
<comment type="catalytic activity">
    <reaction evidence="27">
        <text>(R)-carnitine + acetyl-CoA = O-acetyl-(R)-carnitine + CoA</text>
        <dbReference type="Rhea" id="RHEA:21136"/>
        <dbReference type="ChEBI" id="CHEBI:16347"/>
        <dbReference type="ChEBI" id="CHEBI:57287"/>
        <dbReference type="ChEBI" id="CHEBI:57288"/>
        <dbReference type="ChEBI" id="CHEBI:57589"/>
        <dbReference type="EC" id="2.3.1.7"/>
    </reaction>
    <physiologicalReaction direction="left-to-right" evidence="27">
        <dbReference type="Rhea" id="RHEA:21137"/>
    </physiologicalReaction>
</comment>
<evidence type="ECO:0000259" key="35">
    <source>
        <dbReference type="Pfam" id="PF00755"/>
    </source>
</evidence>
<evidence type="ECO:0000256" key="31">
    <source>
        <dbReference type="ARBA" id="ARBA00066418"/>
    </source>
</evidence>
<evidence type="ECO:0000256" key="20">
    <source>
        <dbReference type="ARBA" id="ARBA00050860"/>
    </source>
</evidence>
<evidence type="ECO:0000256" key="6">
    <source>
        <dbReference type="ARBA" id="ARBA00022448"/>
    </source>
</evidence>
<evidence type="ECO:0000256" key="10">
    <source>
        <dbReference type="ARBA" id="ARBA00022832"/>
    </source>
</evidence>
<evidence type="ECO:0000256" key="25">
    <source>
        <dbReference type="ARBA" id="ARBA00051955"/>
    </source>
</evidence>
<comment type="caution">
    <text evidence="36">The sequence shown here is derived from an EMBL/GenBank/DDBJ whole genome shotgun (WGS) entry which is preliminary data.</text>
</comment>
<dbReference type="AlphaFoldDB" id="A0AAV7Q2Z5"/>
<comment type="similarity">
    <text evidence="4">Belongs to the carnitine/choline acetyltransferase family.</text>
</comment>
<comment type="catalytic activity">
    <reaction evidence="18">
        <text>2-methylbutanoyl-CoA + (R)-carnitine = O-2-methylbutanoyl-(R)-carnitine + CoA</text>
        <dbReference type="Rhea" id="RHEA:44992"/>
        <dbReference type="ChEBI" id="CHEBI:16347"/>
        <dbReference type="ChEBI" id="CHEBI:57287"/>
        <dbReference type="ChEBI" id="CHEBI:57336"/>
        <dbReference type="ChEBI" id="CHEBI:84840"/>
    </reaction>
    <physiologicalReaction direction="left-to-right" evidence="18">
        <dbReference type="Rhea" id="RHEA:44993"/>
    </physiologicalReaction>
</comment>
<evidence type="ECO:0000256" key="7">
    <source>
        <dbReference type="ARBA" id="ARBA00022679"/>
    </source>
</evidence>
<keyword evidence="10" id="KW-0276">Fatty acid metabolism</keyword>
<evidence type="ECO:0000256" key="3">
    <source>
        <dbReference type="ARBA" id="ARBA00004443"/>
    </source>
</evidence>
<proteinExistence type="inferred from homology"/>
<dbReference type="Gene3D" id="3.30.559.70">
    <property type="entry name" value="Choline/Carnitine o-acyltransferase, domain 2"/>
    <property type="match status" value="1"/>
</dbReference>
<evidence type="ECO:0000256" key="4">
    <source>
        <dbReference type="ARBA" id="ARBA00005232"/>
    </source>
</evidence>
<dbReference type="Gene3D" id="3.30.559.10">
    <property type="entry name" value="Chloramphenicol acetyltransferase-like domain"/>
    <property type="match status" value="1"/>
</dbReference>
<evidence type="ECO:0000256" key="23">
    <source>
        <dbReference type="ARBA" id="ARBA00051534"/>
    </source>
</evidence>
<dbReference type="GO" id="GO:0005783">
    <property type="term" value="C:endoplasmic reticulum"/>
    <property type="evidence" value="ECO:0007669"/>
    <property type="project" value="UniProtKB-SubCell"/>
</dbReference>
<comment type="catalytic activity">
    <reaction evidence="21">
        <text>4,8-dimethylnonanoyl-CoA + (R)-carnitine = O-4,8-dimethylnonanoyl-(R)-carnitine + CoA</text>
        <dbReference type="Rhea" id="RHEA:44860"/>
        <dbReference type="ChEBI" id="CHEBI:16347"/>
        <dbReference type="ChEBI" id="CHEBI:57287"/>
        <dbReference type="ChEBI" id="CHEBI:77061"/>
        <dbReference type="ChEBI" id="CHEBI:84654"/>
    </reaction>
    <physiologicalReaction direction="left-to-right" evidence="21">
        <dbReference type="Rhea" id="RHEA:44861"/>
    </physiologicalReaction>
</comment>
<comment type="catalytic activity">
    <reaction evidence="25">
        <text>2-methylpropanoyl-CoA + (R)-carnitine = O-isobutanoyl-(R)-carnitine + CoA</text>
        <dbReference type="Rhea" id="RHEA:44988"/>
        <dbReference type="ChEBI" id="CHEBI:16347"/>
        <dbReference type="ChEBI" id="CHEBI:57287"/>
        <dbReference type="ChEBI" id="CHEBI:57338"/>
        <dbReference type="ChEBI" id="CHEBI:84838"/>
    </reaction>
    <physiologicalReaction direction="left-to-right" evidence="25">
        <dbReference type="Rhea" id="RHEA:44989"/>
    </physiologicalReaction>
</comment>
<dbReference type="EC" id="2.3.1.137" evidence="31"/>
<evidence type="ECO:0000256" key="16">
    <source>
        <dbReference type="ARBA" id="ARBA00023315"/>
    </source>
</evidence>
<evidence type="ECO:0000256" key="17">
    <source>
        <dbReference type="ARBA" id="ARBA00050133"/>
    </source>
</evidence>
<dbReference type="FunFam" id="3.30.559.10:FF:000001">
    <property type="entry name" value="Carnitine O-acetyltransferase"/>
    <property type="match status" value="1"/>
</dbReference>
<comment type="catalytic activity">
    <reaction evidence="29">
        <text>propanoyl-CoA + (R)-carnitine = O-propanoyl-(R)-carnitine + CoA</text>
        <dbReference type="Rhea" id="RHEA:44976"/>
        <dbReference type="ChEBI" id="CHEBI:16347"/>
        <dbReference type="ChEBI" id="CHEBI:53210"/>
        <dbReference type="ChEBI" id="CHEBI:57287"/>
        <dbReference type="ChEBI" id="CHEBI:57392"/>
    </reaction>
    <physiologicalReaction direction="left-to-right" evidence="29">
        <dbReference type="Rhea" id="RHEA:44977"/>
    </physiologicalReaction>
</comment>
<evidence type="ECO:0000256" key="26">
    <source>
        <dbReference type="ARBA" id="ARBA00051962"/>
    </source>
</evidence>
<organism evidence="36 37">
    <name type="scientific">Pleurodeles waltl</name>
    <name type="common">Iberian ribbed newt</name>
    <dbReference type="NCBI Taxonomy" id="8319"/>
    <lineage>
        <taxon>Eukaryota</taxon>
        <taxon>Metazoa</taxon>
        <taxon>Chordata</taxon>
        <taxon>Craniata</taxon>
        <taxon>Vertebrata</taxon>
        <taxon>Euteleostomi</taxon>
        <taxon>Amphibia</taxon>
        <taxon>Batrachia</taxon>
        <taxon>Caudata</taxon>
        <taxon>Salamandroidea</taxon>
        <taxon>Salamandridae</taxon>
        <taxon>Pleurodelinae</taxon>
        <taxon>Pleurodeles</taxon>
    </lineage>
</organism>
<comment type="subunit">
    <text evidence="5">Monomer.</text>
</comment>
<dbReference type="GO" id="GO:0008458">
    <property type="term" value="F:carnitine O-octanoyltransferase activity"/>
    <property type="evidence" value="ECO:0007669"/>
    <property type="project" value="UniProtKB-EC"/>
</dbReference>
<dbReference type="PANTHER" id="PTHR22589">
    <property type="entry name" value="CARNITINE O-ACYLTRANSFERASE"/>
    <property type="match status" value="1"/>
</dbReference>
<evidence type="ECO:0000256" key="13">
    <source>
        <dbReference type="ARBA" id="ARBA00023128"/>
    </source>
</evidence>
<evidence type="ECO:0000256" key="2">
    <source>
        <dbReference type="ARBA" id="ARBA00004275"/>
    </source>
</evidence>
<evidence type="ECO:0000256" key="12">
    <source>
        <dbReference type="ARBA" id="ARBA00023098"/>
    </source>
</evidence>
<evidence type="ECO:0000256" key="33">
    <source>
        <dbReference type="ARBA" id="ARBA00074976"/>
    </source>
</evidence>
<evidence type="ECO:0000256" key="1">
    <source>
        <dbReference type="ARBA" id="ARBA00004240"/>
    </source>
</evidence>
<keyword evidence="14" id="KW-0472">Membrane</keyword>
<comment type="catalytic activity">
    <reaction evidence="28">
        <text>acetoacetyl-CoA + (R)-carnitine = O-3-oxobutanoyl-(R)-carnitine + CoA</text>
        <dbReference type="Rhea" id="RHEA:44996"/>
        <dbReference type="ChEBI" id="CHEBI:16347"/>
        <dbReference type="ChEBI" id="CHEBI:57286"/>
        <dbReference type="ChEBI" id="CHEBI:57287"/>
        <dbReference type="ChEBI" id="CHEBI:84841"/>
    </reaction>
    <physiologicalReaction direction="left-to-right" evidence="28">
        <dbReference type="Rhea" id="RHEA:44997"/>
    </physiologicalReaction>
</comment>
<evidence type="ECO:0000256" key="29">
    <source>
        <dbReference type="ARBA" id="ARBA00053012"/>
    </source>
</evidence>
<evidence type="ECO:0000256" key="24">
    <source>
        <dbReference type="ARBA" id="ARBA00051554"/>
    </source>
</evidence>
<dbReference type="SUPFAM" id="SSF52777">
    <property type="entry name" value="CoA-dependent acyltransferases"/>
    <property type="match status" value="2"/>
</dbReference>
<evidence type="ECO:0000256" key="15">
    <source>
        <dbReference type="ARBA" id="ARBA00023140"/>
    </source>
</evidence>
<keyword evidence="15" id="KW-0576">Peroxisome</keyword>
<dbReference type="EC" id="2.3.1.7" evidence="32"/>
<comment type="function">
    <text evidence="30">Catalyzes the reversible transfer of acyl groups from carnitine to coenzyme A (CoA) and regulates the acyl-CoA/CoA ratio. Also plays a crucial role in the transport of fatty acids for beta-oxidation. Responsible for the synthesis of short- and branched-chain acylcarnitines. Active towards some branched-chain amino acid oxidation pathway (BCAAO) intermediates. Trans-2-enoyl-CoAs and 2-methylacyl-CoAs are poor substrates.</text>
</comment>
<keyword evidence="6" id="KW-0813">Transport</keyword>
<evidence type="ECO:0000256" key="9">
    <source>
        <dbReference type="ARBA" id="ARBA00022824"/>
    </source>
</evidence>
<evidence type="ECO:0000313" key="37">
    <source>
        <dbReference type="Proteomes" id="UP001066276"/>
    </source>
</evidence>
<comment type="catalytic activity">
    <reaction evidence="22">
        <text>octanoyl-CoA + (R)-carnitine = O-octanoyl-(R)-carnitine + CoA</text>
        <dbReference type="Rhea" id="RHEA:17177"/>
        <dbReference type="ChEBI" id="CHEBI:16347"/>
        <dbReference type="ChEBI" id="CHEBI:18102"/>
        <dbReference type="ChEBI" id="CHEBI:57287"/>
        <dbReference type="ChEBI" id="CHEBI:57386"/>
        <dbReference type="EC" id="2.3.1.137"/>
    </reaction>
    <physiologicalReaction direction="left-to-right" evidence="22">
        <dbReference type="Rhea" id="RHEA:17178"/>
    </physiologicalReaction>
</comment>
<comment type="catalytic activity">
    <reaction evidence="20">
        <text>3-hydroxybutanoyl-CoA + (R)-carnitine = O-3-hydroxybutanoyl-(R)-carnitine + CoA</text>
        <dbReference type="Rhea" id="RHEA:45000"/>
        <dbReference type="ChEBI" id="CHEBI:16347"/>
        <dbReference type="ChEBI" id="CHEBI:57287"/>
        <dbReference type="ChEBI" id="CHEBI:78611"/>
        <dbReference type="ChEBI" id="CHEBI:84842"/>
    </reaction>
    <physiologicalReaction direction="left-to-right" evidence="20">
        <dbReference type="Rhea" id="RHEA:45001"/>
    </physiologicalReaction>
</comment>
<evidence type="ECO:0000256" key="27">
    <source>
        <dbReference type="ARBA" id="ARBA00052310"/>
    </source>
</evidence>
<feature type="domain" description="Choline/carnitine acyltransferase" evidence="35">
    <location>
        <begin position="44"/>
        <end position="613"/>
    </location>
</feature>